<accession>A0A7S4FYN3</accession>
<organism evidence="1">
    <name type="scientific">Eutreptiella gymnastica</name>
    <dbReference type="NCBI Taxonomy" id="73025"/>
    <lineage>
        <taxon>Eukaryota</taxon>
        <taxon>Discoba</taxon>
        <taxon>Euglenozoa</taxon>
        <taxon>Euglenida</taxon>
        <taxon>Spirocuta</taxon>
        <taxon>Euglenophyceae</taxon>
        <taxon>Eutreptiales</taxon>
        <taxon>Eutreptiaceae</taxon>
        <taxon>Eutreptiella</taxon>
    </lineage>
</organism>
<dbReference type="EMBL" id="HBJA01088056">
    <property type="protein sequence ID" value="CAE0819503.1"/>
    <property type="molecule type" value="Transcribed_RNA"/>
</dbReference>
<protein>
    <submittedName>
        <fullName evidence="1">Uncharacterized protein</fullName>
    </submittedName>
</protein>
<sequence length="111" mass="12406">MPMRNNNGGLVTRGHVCQGRRARKAEREQGSARCTAADDELPRVTNPVRQCSASLGLKKRLQRCLDAPPRSLAAQHCTARFQNFGILVQNADSPETWRVPQSRRAPHHVLQ</sequence>
<proteinExistence type="predicted"/>
<evidence type="ECO:0000313" key="1">
    <source>
        <dbReference type="EMBL" id="CAE0819503.1"/>
    </source>
</evidence>
<reference evidence="1" key="1">
    <citation type="submission" date="2021-01" db="EMBL/GenBank/DDBJ databases">
        <authorList>
            <person name="Corre E."/>
            <person name="Pelletier E."/>
            <person name="Niang G."/>
            <person name="Scheremetjew M."/>
            <person name="Finn R."/>
            <person name="Kale V."/>
            <person name="Holt S."/>
            <person name="Cochrane G."/>
            <person name="Meng A."/>
            <person name="Brown T."/>
            <person name="Cohen L."/>
        </authorList>
    </citation>
    <scope>NUCLEOTIDE SEQUENCE</scope>
    <source>
        <strain evidence="1">CCMP1594</strain>
    </source>
</reference>
<name>A0A7S4FYN3_9EUGL</name>
<gene>
    <name evidence="1" type="ORF">EGYM00163_LOCUS30673</name>
</gene>
<dbReference type="AlphaFoldDB" id="A0A7S4FYN3"/>